<feature type="transmembrane region" description="Helical" evidence="1">
    <location>
        <begin position="228"/>
        <end position="261"/>
    </location>
</feature>
<keyword evidence="1" id="KW-1133">Transmembrane helix</keyword>
<dbReference type="AlphaFoldDB" id="A0A0R1V8L2"/>
<evidence type="ECO:0000313" key="2">
    <source>
        <dbReference type="EMBL" id="KRL99317.1"/>
    </source>
</evidence>
<feature type="transmembrane region" description="Helical" evidence="1">
    <location>
        <begin position="7"/>
        <end position="27"/>
    </location>
</feature>
<keyword evidence="1" id="KW-0472">Membrane</keyword>
<dbReference type="OrthoDB" id="2240371at2"/>
<feature type="transmembrane region" description="Helical" evidence="1">
    <location>
        <begin position="144"/>
        <end position="162"/>
    </location>
</feature>
<dbReference type="EMBL" id="AZFQ01000028">
    <property type="protein sequence ID" value="KRL99317.1"/>
    <property type="molecule type" value="Genomic_DNA"/>
</dbReference>
<feature type="transmembrane region" description="Helical" evidence="1">
    <location>
        <begin position="65"/>
        <end position="86"/>
    </location>
</feature>
<evidence type="ECO:0000256" key="1">
    <source>
        <dbReference type="SAM" id="Phobius"/>
    </source>
</evidence>
<keyword evidence="1" id="KW-0812">Transmembrane</keyword>
<dbReference type="Proteomes" id="UP000051166">
    <property type="component" value="Unassembled WGS sequence"/>
</dbReference>
<evidence type="ECO:0008006" key="4">
    <source>
        <dbReference type="Google" id="ProtNLM"/>
    </source>
</evidence>
<accession>A0A0R1V8L2</accession>
<feature type="transmembrane region" description="Helical" evidence="1">
    <location>
        <begin position="174"/>
        <end position="193"/>
    </location>
</feature>
<comment type="caution">
    <text evidence="2">The sequence shown here is derived from an EMBL/GenBank/DDBJ whole genome shotgun (WGS) entry which is preliminary data.</text>
</comment>
<dbReference type="RefSeq" id="WP_056960382.1">
    <property type="nucleotide sequence ID" value="NZ_AZFQ01000028.1"/>
</dbReference>
<sequence length="659" mass="74606">MKYFKQFFIISLGMSLMIGIISNLFYPQNLSETLIVSALSLGIGFCLPKFACWANSLSKNRVSQIIYLVMGLILVIQLLILIFFPATVYHDPFRVLHEAELLSHNHPDWDNSTYFWRYSNNVPLAYFLSLWLRLTNVFQISTNAALHILSLFFLDGFIILSLKTCLNFVKSHTQVLALALFFLLGPFAYTYYLQVFYSDLPILLILLLTFNLLARWPKSKKAQFVSAIFLFLIIVCGQLIKANLIILSVAILILIIDLFMYKKQVLRKMIIPLAVILFAFAATFPASQAVSAAAGFKSNSRYQFPLTHWIWMSYNPASHGTYDGNDVEKMISLPSKASRQSYIAKALPERLSRLGIGGVLRQWVSRIEILLSVNDIQSAYTGGFIQVPRVYVNWQSKVHVLSQAIMRSGFIWIYLIALSKCLELLKRQTALDSIRELAIIVASGYVFFHMLLWESESRYGQALLPLLLVINTLPIQETKIQKVQEIQGRLVSSLRTKLGPLVICLVVVLSNLANWHEPAGQIIAAQRSQLSLQYHAKETWVETGKVVSQQMVIKHEATLFSVAVPQGSKLSGELINYRTKRHYLLKHGLKSGSSSLSYHGKITAGSYQIFLVNKDSQMQPIEIVQTVNYQLAPYPVKMDAQTVRFASLVYKATYSNGKV</sequence>
<name>A0A0R1V8L2_9LACO</name>
<dbReference type="PATRIC" id="fig|1423801.4.peg.236"/>
<dbReference type="GeneID" id="98307690"/>
<proteinExistence type="predicted"/>
<gene>
    <name evidence="2" type="ORF">FD50_GL000233</name>
</gene>
<feature type="transmembrane region" description="Helical" evidence="1">
    <location>
        <begin position="273"/>
        <end position="296"/>
    </location>
</feature>
<feature type="transmembrane region" description="Helical" evidence="1">
    <location>
        <begin position="33"/>
        <end position="53"/>
    </location>
</feature>
<reference evidence="2 3" key="1">
    <citation type="journal article" date="2015" name="Genome Announc.">
        <title>Expanding the biotechnology potential of lactobacilli through comparative genomics of 213 strains and associated genera.</title>
        <authorList>
            <person name="Sun Z."/>
            <person name="Harris H.M."/>
            <person name="McCann A."/>
            <person name="Guo C."/>
            <person name="Argimon S."/>
            <person name="Zhang W."/>
            <person name="Yang X."/>
            <person name="Jeffery I.B."/>
            <person name="Cooney J.C."/>
            <person name="Kagawa T.F."/>
            <person name="Liu W."/>
            <person name="Song Y."/>
            <person name="Salvetti E."/>
            <person name="Wrobel A."/>
            <person name="Rasinkangas P."/>
            <person name="Parkhill J."/>
            <person name="Rea M.C."/>
            <person name="O'Sullivan O."/>
            <person name="Ritari J."/>
            <person name="Douillard F.P."/>
            <person name="Paul Ross R."/>
            <person name="Yang R."/>
            <person name="Briner A.E."/>
            <person name="Felis G.E."/>
            <person name="de Vos W.M."/>
            <person name="Barrangou R."/>
            <person name="Klaenhammer T.R."/>
            <person name="Caufield P.W."/>
            <person name="Cui Y."/>
            <person name="Zhang H."/>
            <person name="O'Toole P.W."/>
        </authorList>
    </citation>
    <scope>NUCLEOTIDE SEQUENCE [LARGE SCALE GENOMIC DNA]</scope>
    <source>
        <strain evidence="2 3">DSM 16230</strain>
    </source>
</reference>
<organism evidence="2 3">
    <name type="scientific">Liquorilactobacillus satsumensis DSM 16230 = JCM 12392</name>
    <dbReference type="NCBI Taxonomy" id="1423801"/>
    <lineage>
        <taxon>Bacteria</taxon>
        <taxon>Bacillati</taxon>
        <taxon>Bacillota</taxon>
        <taxon>Bacilli</taxon>
        <taxon>Lactobacillales</taxon>
        <taxon>Lactobacillaceae</taxon>
        <taxon>Liquorilactobacillus</taxon>
    </lineage>
</organism>
<dbReference type="STRING" id="1423801.FD50_GL000233"/>
<protein>
    <recommendedName>
        <fullName evidence="4">Glycosyltransferase RgtA/B/C/D-like domain-containing protein</fullName>
    </recommendedName>
</protein>
<evidence type="ECO:0000313" key="3">
    <source>
        <dbReference type="Proteomes" id="UP000051166"/>
    </source>
</evidence>
<keyword evidence="3" id="KW-1185">Reference proteome</keyword>